<feature type="region of interest" description="Disordered" evidence="1">
    <location>
        <begin position="235"/>
        <end position="254"/>
    </location>
</feature>
<dbReference type="InterPro" id="IPR045026">
    <property type="entry name" value="LIMYB"/>
</dbReference>
<dbReference type="GeneID" id="109016076"/>
<dbReference type="PANTHER" id="PTHR47584:SF14">
    <property type="entry name" value="L10-INTERACTING MYB DOMAIN-CONTAINING PROTEIN-LIKE"/>
    <property type="match status" value="1"/>
</dbReference>
<keyword evidence="2" id="KW-1185">Reference proteome</keyword>
<protein>
    <submittedName>
        <fullName evidence="3">Uncharacterized protein LOC109016076</fullName>
    </submittedName>
</protein>
<reference evidence="3" key="1">
    <citation type="submission" date="2025-08" db="UniProtKB">
        <authorList>
            <consortium name="RefSeq"/>
        </authorList>
    </citation>
    <scope>IDENTIFICATION</scope>
    <source>
        <tissue evidence="3">Leaves</tissue>
    </source>
</reference>
<feature type="compositionally biased region" description="Polar residues" evidence="1">
    <location>
        <begin position="240"/>
        <end position="254"/>
    </location>
</feature>
<dbReference type="RefSeq" id="XP_018854082.2">
    <property type="nucleotide sequence ID" value="XM_018998537.2"/>
</dbReference>
<dbReference type="OrthoDB" id="686198at2759"/>
<proteinExistence type="predicted"/>
<dbReference type="KEGG" id="jre:109016076"/>
<name>A0A2I4HDB5_JUGRE</name>
<evidence type="ECO:0000313" key="2">
    <source>
        <dbReference type="Proteomes" id="UP000235220"/>
    </source>
</evidence>
<dbReference type="AlphaFoldDB" id="A0A2I4HDB5"/>
<accession>A0A2I4HDB5</accession>
<dbReference type="Pfam" id="PF12776">
    <property type="entry name" value="Myb_DNA-bind_3"/>
    <property type="match status" value="1"/>
</dbReference>
<organism evidence="2 3">
    <name type="scientific">Juglans regia</name>
    <name type="common">English walnut</name>
    <dbReference type="NCBI Taxonomy" id="51240"/>
    <lineage>
        <taxon>Eukaryota</taxon>
        <taxon>Viridiplantae</taxon>
        <taxon>Streptophyta</taxon>
        <taxon>Embryophyta</taxon>
        <taxon>Tracheophyta</taxon>
        <taxon>Spermatophyta</taxon>
        <taxon>Magnoliopsida</taxon>
        <taxon>eudicotyledons</taxon>
        <taxon>Gunneridae</taxon>
        <taxon>Pentapetalae</taxon>
        <taxon>rosids</taxon>
        <taxon>fabids</taxon>
        <taxon>Fagales</taxon>
        <taxon>Juglandaceae</taxon>
        <taxon>Juglans</taxon>
    </lineage>
</organism>
<dbReference type="Proteomes" id="UP000235220">
    <property type="component" value="Chromosome 7"/>
</dbReference>
<evidence type="ECO:0000313" key="3">
    <source>
        <dbReference type="RefSeq" id="XP_018854082.2"/>
    </source>
</evidence>
<dbReference type="InterPro" id="IPR024752">
    <property type="entry name" value="Myb/SANT-like_dom"/>
</dbReference>
<evidence type="ECO:0000256" key="1">
    <source>
        <dbReference type="SAM" id="MobiDB-lite"/>
    </source>
</evidence>
<gene>
    <name evidence="3" type="primary">LOC109016076</name>
</gene>
<sequence length="312" mass="35359">MDDLENTHTDCDLWADGMENIFIEMLYGDTLSGALRAGNITSRDHTTYAQRLTSVGIRVYDSNQVKGKLQRLKSRHRLFTDLMRQTGMAWGPDNKMVIANDEHWANAHGAKSQWKMVWTLGCPMYEKLYTIFGASVATDTLYPTSTQPPLDSDDECALDAEMRHWGPALGNRHGLPIDFADMDFSMGYETPPSIASWRSQRRRQRAGPSMQVDADISNCLNEITRTTIARRKCYEERADGTSNKRNKGTTSSNHVAHCNQHTQSVQLLQALDPPLPDDVFLRAFEKLLDTRVQTGFLALDDQHKRLWAMNCS</sequence>
<dbReference type="PANTHER" id="PTHR47584">
    <property type="match status" value="1"/>
</dbReference>
<dbReference type="Gramene" id="Jr07_10870_p1">
    <property type="protein sequence ID" value="cds.Jr07_10870_p1"/>
    <property type="gene ID" value="Jr07_10870"/>
</dbReference>